<keyword evidence="4" id="KW-0498">Mitosis</keyword>
<feature type="region of interest" description="Disordered" evidence="8">
    <location>
        <begin position="344"/>
        <end position="388"/>
    </location>
</feature>
<evidence type="ECO:0000256" key="2">
    <source>
        <dbReference type="ARBA" id="ARBA00022618"/>
    </source>
</evidence>
<dbReference type="PANTHER" id="PTHR12663:SF69">
    <property type="entry name" value="SISTER CHROMATID COHESION PROTEIN PDS5 HOMOLOG E"/>
    <property type="match status" value="1"/>
</dbReference>
<dbReference type="SUPFAM" id="SSF48371">
    <property type="entry name" value="ARM repeat"/>
    <property type="match status" value="1"/>
</dbReference>
<dbReference type="InterPro" id="IPR039776">
    <property type="entry name" value="Pds5"/>
</dbReference>
<dbReference type="InterPro" id="IPR016024">
    <property type="entry name" value="ARM-type_fold"/>
</dbReference>
<evidence type="ECO:0000313" key="10">
    <source>
        <dbReference type="Proteomes" id="UP001642360"/>
    </source>
</evidence>
<evidence type="ECO:0000256" key="5">
    <source>
        <dbReference type="ARBA" id="ARBA00023204"/>
    </source>
</evidence>
<evidence type="ECO:0000256" key="4">
    <source>
        <dbReference type="ARBA" id="ARBA00022776"/>
    </source>
</evidence>
<evidence type="ECO:0000256" key="7">
    <source>
        <dbReference type="ARBA" id="ARBA00023306"/>
    </source>
</evidence>
<feature type="compositionally biased region" description="Basic and acidic residues" evidence="8">
    <location>
        <begin position="344"/>
        <end position="354"/>
    </location>
</feature>
<keyword evidence="10" id="KW-1185">Reference proteome</keyword>
<dbReference type="GO" id="GO:0007064">
    <property type="term" value="P:mitotic sister chromatid cohesion"/>
    <property type="evidence" value="ECO:0007669"/>
    <property type="project" value="UniProtKB-ARBA"/>
</dbReference>
<dbReference type="PANTHER" id="PTHR12663">
    <property type="entry name" value="ANDROGEN INDUCED INHIBITOR OF PROLIFERATION AS3 / PDS5-RELATED"/>
    <property type="match status" value="1"/>
</dbReference>
<organism evidence="9 10">
    <name type="scientific">Ilex paraguariensis</name>
    <name type="common">yerba mate</name>
    <dbReference type="NCBI Taxonomy" id="185542"/>
    <lineage>
        <taxon>Eukaryota</taxon>
        <taxon>Viridiplantae</taxon>
        <taxon>Streptophyta</taxon>
        <taxon>Embryophyta</taxon>
        <taxon>Tracheophyta</taxon>
        <taxon>Spermatophyta</taxon>
        <taxon>Magnoliopsida</taxon>
        <taxon>eudicotyledons</taxon>
        <taxon>Gunneridae</taxon>
        <taxon>Pentapetalae</taxon>
        <taxon>asterids</taxon>
        <taxon>campanulids</taxon>
        <taxon>Aquifoliales</taxon>
        <taxon>Aquifoliaceae</taxon>
        <taxon>Ilex</taxon>
    </lineage>
</organism>
<evidence type="ECO:0000256" key="1">
    <source>
        <dbReference type="ARBA" id="ARBA00004123"/>
    </source>
</evidence>
<dbReference type="GO" id="GO:0035825">
    <property type="term" value="P:homologous recombination"/>
    <property type="evidence" value="ECO:0007669"/>
    <property type="project" value="UniProtKB-ARBA"/>
</dbReference>
<keyword evidence="5" id="KW-0234">DNA repair</keyword>
<dbReference type="EMBL" id="CAUOFW020003003">
    <property type="protein sequence ID" value="CAK9157452.1"/>
    <property type="molecule type" value="Genomic_DNA"/>
</dbReference>
<evidence type="ECO:0000256" key="6">
    <source>
        <dbReference type="ARBA" id="ARBA00023242"/>
    </source>
</evidence>
<evidence type="ECO:0000256" key="3">
    <source>
        <dbReference type="ARBA" id="ARBA00022763"/>
    </source>
</evidence>
<comment type="subcellular location">
    <subcellularLocation>
        <location evidence="1">Nucleus</location>
    </subcellularLocation>
</comment>
<comment type="caution">
    <text evidence="9">The sequence shown here is derived from an EMBL/GenBank/DDBJ whole genome shotgun (WGS) entry which is preliminary data.</text>
</comment>
<dbReference type="Pfam" id="PF20168">
    <property type="entry name" value="PDS5"/>
    <property type="match status" value="2"/>
</dbReference>
<sequence length="670" mass="74300">MASPSTSLSEKELEEQLKEATSSLFKLPSSTDELLNLLDKVEHLLSKVRQRQAGSMQDTVRTSAISLIANDLLRHADVDVQVSIASCISEIIRITAPDAPYNDLEIKEYFQLAVKAFENLSHMSSRSHIKAVSILGSKVEHLLSKVRQRQAGSMQDTVRTSAISLIANDLLRHADVDVQVSIASCISEIIRITAPDAPYNDLEIKEYFQLAVKAFENLSHMSSRSHIKAVSILGSVAYCRSCLLMLDLGSNHPSAVFLDMVKIMTLVIEESEDLSIELLSQLLTSVKKEKENVLPLSWKLGEKVLKNCAAKLKSYLPEAVKSMGIAFDDYADIVASICQDSSGRENLEAKEPTPHDNCIGEVGPHGAGPSKSYDGASEKKNDDPLEGDESLKTLERCHQINQHNARMNSGPGNVDAIAVQCKLDPEAVPKKRDWRPNSLTKPEEGYEHYWISEGWKSLRIPRRRKYRTKKIGTLCKSGFSKEPALPSGSENGTQPHIVSPNKSHRVTMISRSSGRGFLKKKKNTSNKERLLDLLSVSEGDMLRAQVEKKASQCKAVTLRQDSEGTGDSKAKRGRGRWKTVLSTKGDGFHSDTEGRQESSICQLDAKERRRGKAISTKHVTEEFGDKNMVSMSKTNSLNRDESHFEGASKAKRKRNCTPLKKEVCLCHYSA</sequence>
<evidence type="ECO:0000256" key="8">
    <source>
        <dbReference type="SAM" id="MobiDB-lite"/>
    </source>
</evidence>
<keyword evidence="7" id="KW-0131">Cell cycle</keyword>
<feature type="compositionally biased region" description="Basic and acidic residues" evidence="8">
    <location>
        <begin position="376"/>
        <end position="388"/>
    </location>
</feature>
<dbReference type="AlphaFoldDB" id="A0ABC8SS04"/>
<keyword evidence="2" id="KW-0132">Cell division</keyword>
<name>A0ABC8SS04_9AQUA</name>
<gene>
    <name evidence="9" type="ORF">ILEXP_LOCUS26012</name>
</gene>
<accession>A0ABC8SS04</accession>
<keyword evidence="6" id="KW-0539">Nucleus</keyword>
<dbReference type="Proteomes" id="UP001642360">
    <property type="component" value="Unassembled WGS sequence"/>
</dbReference>
<dbReference type="GO" id="GO:0051301">
    <property type="term" value="P:cell division"/>
    <property type="evidence" value="ECO:0007669"/>
    <property type="project" value="UniProtKB-KW"/>
</dbReference>
<dbReference type="GO" id="GO:0005634">
    <property type="term" value="C:nucleus"/>
    <property type="evidence" value="ECO:0007669"/>
    <property type="project" value="UniProtKB-SubCell"/>
</dbReference>
<dbReference type="GO" id="GO:0006281">
    <property type="term" value="P:DNA repair"/>
    <property type="evidence" value="ECO:0007669"/>
    <property type="project" value="UniProtKB-KW"/>
</dbReference>
<reference evidence="9 10" key="1">
    <citation type="submission" date="2024-02" db="EMBL/GenBank/DDBJ databases">
        <authorList>
            <person name="Vignale AGUSTIN F."/>
            <person name="Sosa J E."/>
            <person name="Modenutti C."/>
        </authorList>
    </citation>
    <scope>NUCLEOTIDE SEQUENCE [LARGE SCALE GENOMIC DNA]</scope>
</reference>
<protein>
    <submittedName>
        <fullName evidence="9">Uncharacterized protein</fullName>
    </submittedName>
</protein>
<evidence type="ECO:0000313" key="9">
    <source>
        <dbReference type="EMBL" id="CAK9157452.1"/>
    </source>
</evidence>
<proteinExistence type="predicted"/>
<keyword evidence="3" id="KW-0227">DNA damage</keyword>